<reference evidence="2" key="1">
    <citation type="journal article" date="2019" name="Int. J. Syst. Evol. Microbiol.">
        <title>The Global Catalogue of Microorganisms (GCM) 10K type strain sequencing project: providing services to taxonomists for standard genome sequencing and annotation.</title>
        <authorList>
            <consortium name="The Broad Institute Genomics Platform"/>
            <consortium name="The Broad Institute Genome Sequencing Center for Infectious Disease"/>
            <person name="Wu L."/>
            <person name="Ma J."/>
        </authorList>
    </citation>
    <scope>NUCLEOTIDE SEQUENCE [LARGE SCALE GENOMIC DNA]</scope>
    <source>
        <strain evidence="2">JCM 17561</strain>
    </source>
</reference>
<accession>A0ABP7RQQ3</accession>
<dbReference type="InterPro" id="IPR025048">
    <property type="entry name" value="DUF3987"/>
</dbReference>
<name>A0ABP7RQQ3_9BURK</name>
<evidence type="ECO:0000313" key="1">
    <source>
        <dbReference type="EMBL" id="GAA4000785.1"/>
    </source>
</evidence>
<proteinExistence type="predicted"/>
<dbReference type="Pfam" id="PF13148">
    <property type="entry name" value="DUF3987"/>
    <property type="match status" value="1"/>
</dbReference>
<sequence length="537" mass="58820">MKRDYQDLVAPLDADVAAALACRPPERAFPPLEDRDAMDVTQTKPDIQSKDEAEWPAPALADAVAPELTADMLPGWLGAYVGALARSTQTPVTMSALFALSVVATCVQRRYVVQVHEGYTESASFWSLSAAPSGSRKSAIVAALTAPIEAWEKDAQQKMRRAISDRRAQIGEIEATVKRIKEQIGKCDDGQEREQMRRRMAELDASMPEELFPPVVFSGDTTVEALQMTLDEQCGRASVLCAEGGLFSALSSTYGGRAGPSLDVLLEGFSGGAVRVVRHSRKAFVERAAVTLGLMIQPDLLADAAGSSRFRASGLMARFAFAVPGPFVGGRNVRAYTPVPDELRGEYRRCVDSLLGDPDTQGPYLPPKVIPLGEDALGVWYDFAQWVEDELAPGRVLAAMHDWGAKLAGMAARVALLFELVKSGPELVEVGVMSMDGAVRLCRALVPHTRQAFRLLAADEVDRDADHVLQWAVRGGRREFLQSEVHRELHNRFTKRERLIAALQRLQSSHCLRHTKRKNEGARASDVWLVNPALFLH</sequence>
<comment type="caution">
    <text evidence="1">The sequence shown here is derived from an EMBL/GenBank/DDBJ whole genome shotgun (WGS) entry which is preliminary data.</text>
</comment>
<dbReference type="Proteomes" id="UP001501627">
    <property type="component" value="Unassembled WGS sequence"/>
</dbReference>
<dbReference type="EMBL" id="BAABBP010000026">
    <property type="protein sequence ID" value="GAA4000785.1"/>
    <property type="molecule type" value="Genomic_DNA"/>
</dbReference>
<keyword evidence="2" id="KW-1185">Reference proteome</keyword>
<gene>
    <name evidence="1" type="ORF">GCM10022279_25800</name>
</gene>
<protein>
    <submittedName>
        <fullName evidence="1">YfjI family protein</fullName>
    </submittedName>
</protein>
<dbReference type="RefSeq" id="WP_103045483.1">
    <property type="nucleotide sequence ID" value="NZ_BAABBP010000026.1"/>
</dbReference>
<organism evidence="1 2">
    <name type="scientific">Comamonas faecalis</name>
    <dbReference type="NCBI Taxonomy" id="1387849"/>
    <lineage>
        <taxon>Bacteria</taxon>
        <taxon>Pseudomonadati</taxon>
        <taxon>Pseudomonadota</taxon>
        <taxon>Betaproteobacteria</taxon>
        <taxon>Burkholderiales</taxon>
        <taxon>Comamonadaceae</taxon>
        <taxon>Comamonas</taxon>
    </lineage>
</organism>
<evidence type="ECO:0000313" key="2">
    <source>
        <dbReference type="Proteomes" id="UP001501627"/>
    </source>
</evidence>